<dbReference type="GO" id="GO:0003984">
    <property type="term" value="F:acetolactate synthase activity"/>
    <property type="evidence" value="ECO:0007669"/>
    <property type="project" value="TreeGrafter"/>
</dbReference>
<dbReference type="OrthoDB" id="3194735at2"/>
<dbReference type="AlphaFoldDB" id="A0A249L3M3"/>
<dbReference type="GO" id="GO:0016823">
    <property type="term" value="F:hydrolase activity, acting on acid carbon-carbon bonds, in ketonic substances"/>
    <property type="evidence" value="ECO:0007669"/>
    <property type="project" value="InterPro"/>
</dbReference>
<reference evidence="7 8" key="1">
    <citation type="submission" date="2016-07" db="EMBL/GenBank/DDBJ databases">
        <title>High microdiversification within the ubiquitous acI lineage of Actinobacteria.</title>
        <authorList>
            <person name="Neuenschwander S.M."/>
            <person name="Salcher M."/>
            <person name="Ghai R."/>
            <person name="Pernthaler J."/>
        </authorList>
    </citation>
    <scope>NUCLEOTIDE SEQUENCE [LARGE SCALE GENOMIC DNA]</scope>
    <source>
        <strain evidence="7">MMS-IIB-91</strain>
    </source>
</reference>
<evidence type="ECO:0000256" key="1">
    <source>
        <dbReference type="ARBA" id="ARBA00007812"/>
    </source>
</evidence>
<evidence type="ECO:0000259" key="4">
    <source>
        <dbReference type="Pfam" id="PF00205"/>
    </source>
</evidence>
<dbReference type="GO" id="GO:0019310">
    <property type="term" value="P:inositol catabolic process"/>
    <property type="evidence" value="ECO:0007669"/>
    <property type="project" value="InterPro"/>
</dbReference>
<keyword evidence="2 3" id="KW-0786">Thiamine pyrophosphate</keyword>
<dbReference type="GO" id="GO:0000287">
    <property type="term" value="F:magnesium ion binding"/>
    <property type="evidence" value="ECO:0007669"/>
    <property type="project" value="InterPro"/>
</dbReference>
<dbReference type="GO" id="GO:0030976">
    <property type="term" value="F:thiamine pyrophosphate binding"/>
    <property type="evidence" value="ECO:0007669"/>
    <property type="project" value="InterPro"/>
</dbReference>
<dbReference type="Gene3D" id="3.40.50.1220">
    <property type="entry name" value="TPP-binding domain"/>
    <property type="match status" value="1"/>
</dbReference>
<dbReference type="InterPro" id="IPR029061">
    <property type="entry name" value="THDP-binding"/>
</dbReference>
<dbReference type="SUPFAM" id="SSF52518">
    <property type="entry name" value="Thiamin diphosphate-binding fold (THDP-binding)"/>
    <property type="match status" value="2"/>
</dbReference>
<proteinExistence type="inferred from homology"/>
<accession>A0A249L3M3</accession>
<gene>
    <name evidence="7" type="ORF">B1sIIB91_01410</name>
</gene>
<dbReference type="InterPro" id="IPR011766">
    <property type="entry name" value="TPP_enzyme_TPP-bd"/>
</dbReference>
<evidence type="ECO:0000259" key="5">
    <source>
        <dbReference type="Pfam" id="PF02775"/>
    </source>
</evidence>
<dbReference type="SUPFAM" id="SSF52467">
    <property type="entry name" value="DHS-like NAD/FAD-binding domain"/>
    <property type="match status" value="1"/>
</dbReference>
<feature type="domain" description="Thiamine pyrophosphate enzyme TPP-binding" evidence="5">
    <location>
        <begin position="430"/>
        <end position="567"/>
    </location>
</feature>
<keyword evidence="7" id="KW-0378">Hydrolase</keyword>
<dbReference type="GO" id="GO:0009097">
    <property type="term" value="P:isoleucine biosynthetic process"/>
    <property type="evidence" value="ECO:0007669"/>
    <property type="project" value="TreeGrafter"/>
</dbReference>
<dbReference type="CDD" id="cd07035">
    <property type="entry name" value="TPP_PYR_POX_like"/>
    <property type="match status" value="1"/>
</dbReference>
<dbReference type="InterPro" id="IPR030817">
    <property type="entry name" value="Myo_inos_IolD"/>
</dbReference>
<dbReference type="Pfam" id="PF00205">
    <property type="entry name" value="TPP_enzyme_M"/>
    <property type="match status" value="1"/>
</dbReference>
<dbReference type="InterPro" id="IPR012000">
    <property type="entry name" value="Thiamin_PyroP_enz_cen_dom"/>
</dbReference>
<dbReference type="InterPro" id="IPR012001">
    <property type="entry name" value="Thiamin_PyroP_enz_TPP-bd_dom"/>
</dbReference>
<dbReference type="GO" id="GO:0009099">
    <property type="term" value="P:L-valine biosynthetic process"/>
    <property type="evidence" value="ECO:0007669"/>
    <property type="project" value="TreeGrafter"/>
</dbReference>
<evidence type="ECO:0000256" key="3">
    <source>
        <dbReference type="RuleBase" id="RU362132"/>
    </source>
</evidence>
<name>A0A249L3M3_9ACTN</name>
<dbReference type="NCBIfam" id="TIGR04377">
    <property type="entry name" value="myo_inos_iolD"/>
    <property type="match status" value="1"/>
</dbReference>
<dbReference type="GO" id="GO:0050660">
    <property type="term" value="F:flavin adenine dinucleotide binding"/>
    <property type="evidence" value="ECO:0007669"/>
    <property type="project" value="TreeGrafter"/>
</dbReference>
<evidence type="ECO:0000313" key="8">
    <source>
        <dbReference type="Proteomes" id="UP000217210"/>
    </source>
</evidence>
<evidence type="ECO:0000313" key="7">
    <source>
        <dbReference type="EMBL" id="ASY23584.1"/>
    </source>
</evidence>
<dbReference type="InterPro" id="IPR045229">
    <property type="entry name" value="TPP_enz"/>
</dbReference>
<dbReference type="GO" id="GO:0005948">
    <property type="term" value="C:acetolactate synthase complex"/>
    <property type="evidence" value="ECO:0007669"/>
    <property type="project" value="TreeGrafter"/>
</dbReference>
<comment type="similarity">
    <text evidence="1 3">Belongs to the TPP enzyme family.</text>
</comment>
<evidence type="ECO:0000256" key="2">
    <source>
        <dbReference type="ARBA" id="ARBA00023052"/>
    </source>
</evidence>
<dbReference type="RefSeq" id="WP_095687858.1">
    <property type="nucleotide sequence ID" value="NZ_CP016779.1"/>
</dbReference>
<dbReference type="Pfam" id="PF02776">
    <property type="entry name" value="TPP_enzyme_N"/>
    <property type="match status" value="1"/>
</dbReference>
<organism evidence="7 8">
    <name type="scientific">Candidatus Nanopelagicus abundans</name>
    <dbReference type="NCBI Taxonomy" id="1884916"/>
    <lineage>
        <taxon>Bacteria</taxon>
        <taxon>Bacillati</taxon>
        <taxon>Actinomycetota</taxon>
        <taxon>Actinomycetes</taxon>
        <taxon>Candidatus Nanopelagicales</taxon>
        <taxon>Candidatus Nanopelagicaceae</taxon>
        <taxon>Candidatus Nanopelagicus</taxon>
    </lineage>
</organism>
<dbReference type="PANTHER" id="PTHR18968">
    <property type="entry name" value="THIAMINE PYROPHOSPHATE ENZYMES"/>
    <property type="match status" value="1"/>
</dbReference>
<dbReference type="Pfam" id="PF02775">
    <property type="entry name" value="TPP_enzyme_C"/>
    <property type="match status" value="1"/>
</dbReference>
<dbReference type="Gene3D" id="3.40.50.970">
    <property type="match status" value="2"/>
</dbReference>
<dbReference type="InterPro" id="IPR029035">
    <property type="entry name" value="DHS-like_NAD/FAD-binding_dom"/>
</dbReference>
<protein>
    <submittedName>
        <fullName evidence="7">3D-(3,5/4)-trihydroxycyclohexane-1,2-dione acylhydrolase (Decyclizing)</fullName>
    </submittedName>
</protein>
<keyword evidence="8" id="KW-1185">Reference proteome</keyword>
<evidence type="ECO:0000259" key="6">
    <source>
        <dbReference type="Pfam" id="PF02776"/>
    </source>
</evidence>
<feature type="domain" description="Thiamine pyrophosphate enzyme N-terminal TPP-binding" evidence="6">
    <location>
        <begin position="38"/>
        <end position="127"/>
    </location>
</feature>
<dbReference type="PANTHER" id="PTHR18968:SF9">
    <property type="entry name" value="3D-(3,5_4)-TRIHYDROXYCYCLOHEXANE-1,2-DIONE HYDROLASE"/>
    <property type="match status" value="1"/>
</dbReference>
<feature type="domain" description="Thiamine pyrophosphate enzyme central" evidence="4">
    <location>
        <begin position="217"/>
        <end position="349"/>
    </location>
</feature>
<sequence>MKYTTAEALIKYLSAQKIRSGGQVKPFFPFAFAIFGHGNALGIGDALERYRKDMPTIKGQNEQGMALAAVGFSKAQLRTQCGIVTTSIGPGATNVVTAAGVAMANRLPLLILSGDTFQSRRPDPVLQQVEHFDSPTTTVNDSFKSVTRYWDRITKPEQLLNTLPNAVQTLLDPSDCGPVFLAFPQDVQVESYEFPEEFFKEVIHEIRRPRVDLNSLATAVEEIKKSKKPLIIAGGGVRYSKAHKELSDFAANFEIPVVETVAGKSSLLATDASWCGPVGVTGCDPANELAEEADLIISIGTRLQDFTTGSWTIFKNPFRKIISINTARFDATKRSAIALIGDAKETIVDLQTKLTGYKSDSSWSAKRSTTQQLVKSNIEKRISKKLDLPSYAQVVALINKAATPEDYVLTAAGGLPGELNNNWLSKSLDSFDCEYGYSCMGYEVAGAWGAAIALKQSGSKGKVISMLGDGSYLMLNSEILSAVNNGDSLVYILCDNLGFAVIQRLQVSNGSKSYRTMFDDSDLNKPFKVDFVSHAKSLGANAIKVTIDNLATEFKAAKESPGVSVLVIDTDPEIWTEGGAFWEVAISGISEVSEIKQAYKRLTEGKSNQRL</sequence>
<dbReference type="EMBL" id="CP016779">
    <property type="protein sequence ID" value="ASY23584.1"/>
    <property type="molecule type" value="Genomic_DNA"/>
</dbReference>
<dbReference type="KEGG" id="nab:B1sIIB91_01410"/>
<dbReference type="Proteomes" id="UP000217210">
    <property type="component" value="Chromosome"/>
</dbReference>